<evidence type="ECO:0000313" key="2">
    <source>
        <dbReference type="Proteomes" id="UP000635628"/>
    </source>
</evidence>
<proteinExistence type="predicted"/>
<sequence>MSSDLFLFSFIALLIIFFLFQASEVLFRKLIECFVIEFLIFVIFYSFIVLSALSALSTESICK</sequence>
<organism evidence="1 2">
    <name type="scientific">Bathymodiolus azoricus thioautotrophic gill symbiont</name>
    <dbReference type="NCBI Taxonomy" id="235205"/>
    <lineage>
        <taxon>Bacteria</taxon>
        <taxon>Pseudomonadati</taxon>
        <taxon>Pseudomonadota</taxon>
        <taxon>Gammaproteobacteria</taxon>
        <taxon>sulfur-oxidizing symbionts</taxon>
    </lineage>
</organism>
<gene>
    <name evidence="1" type="ORF">AZO1586R_186</name>
</gene>
<keyword evidence="2" id="KW-1185">Reference proteome</keyword>
<name>A0ACA8ZMW5_9GAMM</name>
<comment type="caution">
    <text evidence="1">The sequence shown here is derived from an EMBL/GenBank/DDBJ whole genome shotgun (WGS) entry which is preliminary data.</text>
</comment>
<evidence type="ECO:0000313" key="1">
    <source>
        <dbReference type="EMBL" id="CAB5495124.1"/>
    </source>
</evidence>
<dbReference type="Proteomes" id="UP000635628">
    <property type="component" value="Unassembled WGS sequence"/>
</dbReference>
<dbReference type="EMBL" id="CAESAP020000047">
    <property type="protein sequence ID" value="CAB5495124.1"/>
    <property type="molecule type" value="Genomic_DNA"/>
</dbReference>
<accession>A0ACA8ZMW5</accession>
<reference evidence="1" key="1">
    <citation type="submission" date="2020-05" db="EMBL/GenBank/DDBJ databases">
        <authorList>
            <person name="Petersen J."/>
            <person name="Sayavedra L."/>
        </authorList>
    </citation>
    <scope>NUCLEOTIDE SEQUENCE</scope>
    <source>
        <strain evidence="1">B azoricus SOX Menez Gwen</strain>
    </source>
</reference>
<protein>
    <submittedName>
        <fullName evidence="1">Uncharacterized protein</fullName>
    </submittedName>
</protein>